<evidence type="ECO:0000256" key="1">
    <source>
        <dbReference type="ARBA" id="ARBA00001947"/>
    </source>
</evidence>
<dbReference type="PANTHER" id="PTHR30096:SF0">
    <property type="entry name" value="4,5-DOPA DIOXYGENASE EXTRADIOL-LIKE PROTEIN"/>
    <property type="match status" value="1"/>
</dbReference>
<organism evidence="9">
    <name type="scientific">Colletotrichum graminicola (strain M1.001 / M2 / FGSC 10212)</name>
    <name type="common">Maize anthracnose fungus</name>
    <name type="synonym">Glomerella graminicola</name>
    <dbReference type="NCBI Taxonomy" id="645133"/>
    <lineage>
        <taxon>Eukaryota</taxon>
        <taxon>Fungi</taxon>
        <taxon>Dikarya</taxon>
        <taxon>Ascomycota</taxon>
        <taxon>Pezizomycotina</taxon>
        <taxon>Sordariomycetes</taxon>
        <taxon>Hypocreomycetidae</taxon>
        <taxon>Glomerellales</taxon>
        <taxon>Glomerellaceae</taxon>
        <taxon>Colletotrichum</taxon>
        <taxon>Colletotrichum graminicola species complex</taxon>
    </lineage>
</organism>
<dbReference type="RefSeq" id="XP_008096769.1">
    <property type="nucleotide sequence ID" value="XM_008098578.1"/>
</dbReference>
<evidence type="ECO:0000313" key="9">
    <source>
        <dbReference type="Proteomes" id="UP000008782"/>
    </source>
</evidence>
<gene>
    <name evidence="8" type="ORF">GLRG_07893</name>
</gene>
<keyword evidence="4" id="KW-0862">Zinc</keyword>
<evidence type="ECO:0000256" key="2">
    <source>
        <dbReference type="ARBA" id="ARBA00007581"/>
    </source>
</evidence>
<keyword evidence="6" id="KW-0732">Signal</keyword>
<name>E3QPG1_COLGM</name>
<evidence type="ECO:0000256" key="3">
    <source>
        <dbReference type="ARBA" id="ARBA00022723"/>
    </source>
</evidence>
<accession>E3QPG1</accession>
<dbReference type="Gene3D" id="3.40.830.10">
    <property type="entry name" value="LigB-like"/>
    <property type="match status" value="1"/>
</dbReference>
<dbReference type="GO" id="GO:0008198">
    <property type="term" value="F:ferrous iron binding"/>
    <property type="evidence" value="ECO:0007669"/>
    <property type="project" value="InterPro"/>
</dbReference>
<feature type="domain" description="Extradiol ring-cleavage dioxygenase class III enzyme subunit B" evidence="7">
    <location>
        <begin position="62"/>
        <end position="303"/>
    </location>
</feature>
<dbReference type="SUPFAM" id="SSF53213">
    <property type="entry name" value="LigB-like"/>
    <property type="match status" value="1"/>
</dbReference>
<dbReference type="GO" id="GO:0016702">
    <property type="term" value="F:oxidoreductase activity, acting on single donors with incorporation of molecular oxygen, incorporation of two atoms of oxygen"/>
    <property type="evidence" value="ECO:0007669"/>
    <property type="project" value="UniProtKB-ARBA"/>
</dbReference>
<comment type="similarity">
    <text evidence="2">Belongs to the DODA-type extradiol aromatic ring-opening dioxygenase family.</text>
</comment>
<dbReference type="GeneID" id="24413258"/>
<dbReference type="EMBL" id="GG697364">
    <property type="protein sequence ID" value="EFQ32749.1"/>
    <property type="molecule type" value="Genomic_DNA"/>
</dbReference>
<evidence type="ECO:0000256" key="4">
    <source>
        <dbReference type="ARBA" id="ARBA00022833"/>
    </source>
</evidence>
<dbReference type="OrthoDB" id="7396853at2759"/>
<feature type="signal peptide" evidence="6">
    <location>
        <begin position="1"/>
        <end position="18"/>
    </location>
</feature>
<proteinExistence type="inferred from homology"/>
<keyword evidence="3" id="KW-0479">Metal-binding</keyword>
<protein>
    <recommendedName>
        <fullName evidence="7">Extradiol ring-cleavage dioxygenase class III enzyme subunit B domain-containing protein</fullName>
    </recommendedName>
</protein>
<dbReference type="VEuPathDB" id="FungiDB:GLRG_07893"/>
<dbReference type="Proteomes" id="UP000008782">
    <property type="component" value="Unassembled WGS sequence"/>
</dbReference>
<evidence type="ECO:0000256" key="5">
    <source>
        <dbReference type="ARBA" id="ARBA00023002"/>
    </source>
</evidence>
<dbReference type="InterPro" id="IPR004183">
    <property type="entry name" value="Xdiol_dOase_suB"/>
</dbReference>
<dbReference type="Pfam" id="PF02900">
    <property type="entry name" value="LigB"/>
    <property type="match status" value="1"/>
</dbReference>
<dbReference type="PANTHER" id="PTHR30096">
    <property type="entry name" value="4,5-DOPA DIOXYGENASE EXTRADIOL-LIKE PROTEIN"/>
    <property type="match status" value="1"/>
</dbReference>
<sequence length="322" mass="34826">MPRLTPLFLLSLLVALTAYLVSPTLRSFLETASAAIANHTSHSPESATVKRPRMPVYFFSHGGPDVMHNTSHPVFPVLQPIGAEITSLRPAAVVVFSAHWQSPVPASVLVNAAPSAPLIYDFSGFPPHYYAATYPNVGSPALAARVCALLVADGEISCSRTHRGLDHGVWAGFHVAFHPDENPLRVPLVQVSLLRGEDPDAHYRLGRAVSALRDEGVVVIAAGMSVHNLHHMGSGPEPLPYAVSFDDALKEAAEAGAHERQRKMSQLCRRPDARQAHPWMDHLMPVHVAAGAAGDDLGRQLWTMKEGSFAWAQYRFGSGPKT</sequence>
<dbReference type="InterPro" id="IPR014436">
    <property type="entry name" value="Extradiol_dOase_DODA"/>
</dbReference>
<dbReference type="AlphaFoldDB" id="E3QPG1"/>
<comment type="cofactor">
    <cofactor evidence="1">
        <name>Zn(2+)</name>
        <dbReference type="ChEBI" id="CHEBI:29105"/>
    </cofactor>
</comment>
<reference evidence="9" key="1">
    <citation type="journal article" date="2012" name="Nat. Genet.">
        <title>Lifestyle transitions in plant pathogenic Colletotrichum fungi deciphered by genome and transcriptome analyses.</title>
        <authorList>
            <person name="O'Connell R.J."/>
            <person name="Thon M.R."/>
            <person name="Hacquard S."/>
            <person name="Amyotte S.G."/>
            <person name="Kleemann J."/>
            <person name="Torres M.F."/>
            <person name="Damm U."/>
            <person name="Buiate E.A."/>
            <person name="Epstein L."/>
            <person name="Alkan N."/>
            <person name="Altmueller J."/>
            <person name="Alvarado-Balderrama L."/>
            <person name="Bauser C.A."/>
            <person name="Becker C."/>
            <person name="Birren B.W."/>
            <person name="Chen Z."/>
            <person name="Choi J."/>
            <person name="Crouch J.A."/>
            <person name="Duvick J.P."/>
            <person name="Farman M.A."/>
            <person name="Gan P."/>
            <person name="Heiman D."/>
            <person name="Henrissat B."/>
            <person name="Howard R.J."/>
            <person name="Kabbage M."/>
            <person name="Koch C."/>
            <person name="Kracher B."/>
            <person name="Kubo Y."/>
            <person name="Law A.D."/>
            <person name="Lebrun M.-H."/>
            <person name="Lee Y.-H."/>
            <person name="Miyara I."/>
            <person name="Moore N."/>
            <person name="Neumann U."/>
            <person name="Nordstroem K."/>
            <person name="Panaccione D.G."/>
            <person name="Panstruga R."/>
            <person name="Place M."/>
            <person name="Proctor R.H."/>
            <person name="Prusky D."/>
            <person name="Rech G."/>
            <person name="Reinhardt R."/>
            <person name="Rollins J.A."/>
            <person name="Rounsley S."/>
            <person name="Schardl C.L."/>
            <person name="Schwartz D.C."/>
            <person name="Shenoy N."/>
            <person name="Shirasu K."/>
            <person name="Sikhakolli U.R."/>
            <person name="Stueber K."/>
            <person name="Sukno S.A."/>
            <person name="Sweigard J.A."/>
            <person name="Takano Y."/>
            <person name="Takahara H."/>
            <person name="Trail F."/>
            <person name="van der Does H.C."/>
            <person name="Voll L.M."/>
            <person name="Will I."/>
            <person name="Young S."/>
            <person name="Zeng Q."/>
            <person name="Zhang J."/>
            <person name="Zhou S."/>
            <person name="Dickman M.B."/>
            <person name="Schulze-Lefert P."/>
            <person name="Ver Loren van Themaat E."/>
            <person name="Ma L.-J."/>
            <person name="Vaillancourt L.J."/>
        </authorList>
    </citation>
    <scope>NUCLEOTIDE SEQUENCE [LARGE SCALE GENOMIC DNA]</scope>
    <source>
        <strain evidence="9">M1.001 / M2 / FGSC 10212</strain>
    </source>
</reference>
<dbReference type="GO" id="GO:0008270">
    <property type="term" value="F:zinc ion binding"/>
    <property type="evidence" value="ECO:0007669"/>
    <property type="project" value="InterPro"/>
</dbReference>
<evidence type="ECO:0000259" key="7">
    <source>
        <dbReference type="Pfam" id="PF02900"/>
    </source>
</evidence>
<evidence type="ECO:0000313" key="8">
    <source>
        <dbReference type="EMBL" id="EFQ32749.1"/>
    </source>
</evidence>
<feature type="chain" id="PRO_5003180676" description="Extradiol ring-cleavage dioxygenase class III enzyme subunit B domain-containing protein" evidence="6">
    <location>
        <begin position="19"/>
        <end position="322"/>
    </location>
</feature>
<keyword evidence="9" id="KW-1185">Reference proteome</keyword>
<dbReference type="HOGENOM" id="CLU_046582_1_0_1"/>
<dbReference type="eggNOG" id="ENOG502QS66">
    <property type="taxonomic scope" value="Eukaryota"/>
</dbReference>
<dbReference type="CDD" id="cd07363">
    <property type="entry name" value="45_DOPA_Dioxygenase"/>
    <property type="match status" value="1"/>
</dbReference>
<keyword evidence="5" id="KW-0560">Oxidoreductase</keyword>
<evidence type="ECO:0000256" key="6">
    <source>
        <dbReference type="SAM" id="SignalP"/>
    </source>
</evidence>
<dbReference type="PIRSF" id="PIRSF006157">
    <property type="entry name" value="Doxgns_DODA"/>
    <property type="match status" value="1"/>
</dbReference>